<sequence length="170" mass="18372">MDLEPRQPPTTAPRPPAHHVDPRAKRYWLVSGAAQLAAVVLAAGLPAVWWDAGRPWLLAVGGALALVTLPRAAVAPWLRLRVHRWEATDTAVYSRTGWLTREWRIAPLNRVQTVEVRRNALHRAFGLAAVSVTTGSAQGAVVIQGLDATVAEQLTETLTDAVARTQGDAT</sequence>
<keyword evidence="1" id="KW-0472">Membrane</keyword>
<feature type="domain" description="YdbS-like PH" evidence="2">
    <location>
        <begin position="82"/>
        <end position="157"/>
    </location>
</feature>
<proteinExistence type="predicted"/>
<dbReference type="Pfam" id="PF03703">
    <property type="entry name" value="bPH_2"/>
    <property type="match status" value="1"/>
</dbReference>
<dbReference type="Proteomes" id="UP001597277">
    <property type="component" value="Unassembled WGS sequence"/>
</dbReference>
<evidence type="ECO:0000259" key="2">
    <source>
        <dbReference type="Pfam" id="PF03703"/>
    </source>
</evidence>
<dbReference type="RefSeq" id="WP_388010533.1">
    <property type="nucleotide sequence ID" value="NZ_JBHUEE010000012.1"/>
</dbReference>
<dbReference type="EMBL" id="JBHUEE010000012">
    <property type="protein sequence ID" value="MFD1719705.1"/>
    <property type="molecule type" value="Genomic_DNA"/>
</dbReference>
<gene>
    <name evidence="3" type="ORF">ACFSE6_17805</name>
</gene>
<feature type="transmembrane region" description="Helical" evidence="1">
    <location>
        <begin position="27"/>
        <end position="50"/>
    </location>
</feature>
<feature type="transmembrane region" description="Helical" evidence="1">
    <location>
        <begin position="56"/>
        <end position="74"/>
    </location>
</feature>
<accession>A0ABW4L8V8</accession>
<comment type="caution">
    <text evidence="3">The sequence shown here is derived from an EMBL/GenBank/DDBJ whole genome shotgun (WGS) entry which is preliminary data.</text>
</comment>
<dbReference type="InterPro" id="IPR005182">
    <property type="entry name" value="YdbS-like_PH"/>
</dbReference>
<keyword evidence="1" id="KW-1133">Transmembrane helix</keyword>
<evidence type="ECO:0000256" key="1">
    <source>
        <dbReference type="SAM" id="Phobius"/>
    </source>
</evidence>
<dbReference type="PANTHER" id="PTHR34473:SF3">
    <property type="entry name" value="TRANSMEMBRANE PROTEIN-RELATED"/>
    <property type="match status" value="1"/>
</dbReference>
<keyword evidence="4" id="KW-1185">Reference proteome</keyword>
<organism evidence="3 4">
    <name type="scientific">Georgenia deserti</name>
    <dbReference type="NCBI Taxonomy" id="2093781"/>
    <lineage>
        <taxon>Bacteria</taxon>
        <taxon>Bacillati</taxon>
        <taxon>Actinomycetota</taxon>
        <taxon>Actinomycetes</taxon>
        <taxon>Micrococcales</taxon>
        <taxon>Bogoriellaceae</taxon>
        <taxon>Georgenia</taxon>
    </lineage>
</organism>
<evidence type="ECO:0000313" key="4">
    <source>
        <dbReference type="Proteomes" id="UP001597277"/>
    </source>
</evidence>
<keyword evidence="1" id="KW-0812">Transmembrane</keyword>
<evidence type="ECO:0000313" key="3">
    <source>
        <dbReference type="EMBL" id="MFD1719705.1"/>
    </source>
</evidence>
<protein>
    <submittedName>
        <fullName evidence="3">PH domain-containing protein</fullName>
    </submittedName>
</protein>
<name>A0ABW4L8V8_9MICO</name>
<reference evidence="4" key="1">
    <citation type="journal article" date="2019" name="Int. J. Syst. Evol. Microbiol.">
        <title>The Global Catalogue of Microorganisms (GCM) 10K type strain sequencing project: providing services to taxonomists for standard genome sequencing and annotation.</title>
        <authorList>
            <consortium name="The Broad Institute Genomics Platform"/>
            <consortium name="The Broad Institute Genome Sequencing Center for Infectious Disease"/>
            <person name="Wu L."/>
            <person name="Ma J."/>
        </authorList>
    </citation>
    <scope>NUCLEOTIDE SEQUENCE [LARGE SCALE GENOMIC DNA]</scope>
    <source>
        <strain evidence="4">JCM 17130</strain>
    </source>
</reference>
<dbReference type="PANTHER" id="PTHR34473">
    <property type="entry name" value="UPF0699 TRANSMEMBRANE PROTEIN YDBS"/>
    <property type="match status" value="1"/>
</dbReference>